<organism evidence="9 10">
    <name type="scientific">Azospirillum argentinense</name>
    <dbReference type="NCBI Taxonomy" id="2970906"/>
    <lineage>
        <taxon>Bacteria</taxon>
        <taxon>Pseudomonadati</taxon>
        <taxon>Pseudomonadota</taxon>
        <taxon>Alphaproteobacteria</taxon>
        <taxon>Rhodospirillales</taxon>
        <taxon>Azospirillaceae</taxon>
        <taxon>Azospirillum</taxon>
    </lineage>
</organism>
<evidence type="ECO:0000256" key="3">
    <source>
        <dbReference type="ARBA" id="ARBA00022552"/>
    </source>
</evidence>
<sequence length="208" mass="22379">MTPRNAHAQAMSTKVCVGQFAGAHGVRGLVKVKSFTEDAAAVASYGPLSDERGARRFALTLQGTMKDLFLVRVDGIATREQAQELTGVRLYVDRSALPETEDEDEFYHADLIGLRAELADGTLWGTVKALYDFGAGDVLEIRMESGPLEMLPFTRACVPVVDVKGGRVVVDLPAVIEAREGEAEEDGEDAPEGADVAEDDVENKGTRP</sequence>
<feature type="domain" description="Ribosome maturation factor RimM PRC barrel" evidence="8">
    <location>
        <begin position="109"/>
        <end position="174"/>
    </location>
</feature>
<dbReference type="NCBIfam" id="TIGR02273">
    <property type="entry name" value="16S_RimM"/>
    <property type="match status" value="1"/>
</dbReference>
<keyword evidence="1 5" id="KW-0963">Cytoplasm</keyword>
<comment type="similarity">
    <text evidence="5">Belongs to the RimM family.</text>
</comment>
<dbReference type="Gene3D" id="2.30.30.240">
    <property type="entry name" value="PRC-barrel domain"/>
    <property type="match status" value="1"/>
</dbReference>
<dbReference type="SUPFAM" id="SSF50346">
    <property type="entry name" value="PRC-barrel domain"/>
    <property type="match status" value="1"/>
</dbReference>
<dbReference type="GO" id="GO:0005840">
    <property type="term" value="C:ribosome"/>
    <property type="evidence" value="ECO:0007669"/>
    <property type="project" value="InterPro"/>
</dbReference>
<protein>
    <recommendedName>
        <fullName evidence="5">Ribosome maturation factor RimM</fullName>
    </recommendedName>
</protein>
<evidence type="ECO:0000259" key="7">
    <source>
        <dbReference type="Pfam" id="PF01782"/>
    </source>
</evidence>
<dbReference type="PANTHER" id="PTHR33692:SF1">
    <property type="entry name" value="RIBOSOME MATURATION FACTOR RIMM"/>
    <property type="match status" value="1"/>
</dbReference>
<dbReference type="Pfam" id="PF24986">
    <property type="entry name" value="PRC_RimM"/>
    <property type="match status" value="1"/>
</dbReference>
<name>A0A5B0L2H6_9PROT</name>
<dbReference type="InterPro" id="IPR002676">
    <property type="entry name" value="RimM_N"/>
</dbReference>
<evidence type="ECO:0000256" key="4">
    <source>
        <dbReference type="ARBA" id="ARBA00023186"/>
    </source>
</evidence>
<evidence type="ECO:0000259" key="8">
    <source>
        <dbReference type="Pfam" id="PF24986"/>
    </source>
</evidence>
<dbReference type="InterPro" id="IPR009000">
    <property type="entry name" value="Transl_B-barrel_sf"/>
</dbReference>
<evidence type="ECO:0000256" key="5">
    <source>
        <dbReference type="HAMAP-Rule" id="MF_00014"/>
    </source>
</evidence>
<dbReference type="PANTHER" id="PTHR33692">
    <property type="entry name" value="RIBOSOME MATURATION FACTOR RIMM"/>
    <property type="match status" value="1"/>
</dbReference>
<comment type="subunit">
    <text evidence="5">Binds ribosomal protein uS19.</text>
</comment>
<dbReference type="GO" id="GO:0006364">
    <property type="term" value="P:rRNA processing"/>
    <property type="evidence" value="ECO:0007669"/>
    <property type="project" value="UniProtKB-UniRule"/>
</dbReference>
<feature type="compositionally biased region" description="Acidic residues" evidence="6">
    <location>
        <begin position="182"/>
        <end position="201"/>
    </location>
</feature>
<comment type="caution">
    <text evidence="9">The sequence shown here is derived from an EMBL/GenBank/DDBJ whole genome shotgun (WGS) entry which is preliminary data.</text>
</comment>
<dbReference type="HAMAP" id="MF_00014">
    <property type="entry name" value="Ribosome_mat_RimM"/>
    <property type="match status" value="1"/>
</dbReference>
<dbReference type="GO" id="GO:0005737">
    <property type="term" value="C:cytoplasm"/>
    <property type="evidence" value="ECO:0007669"/>
    <property type="project" value="UniProtKB-SubCell"/>
</dbReference>
<dbReference type="InterPro" id="IPR011033">
    <property type="entry name" value="PRC_barrel-like_sf"/>
</dbReference>
<dbReference type="SUPFAM" id="SSF50447">
    <property type="entry name" value="Translation proteins"/>
    <property type="match status" value="1"/>
</dbReference>
<feature type="region of interest" description="Disordered" evidence="6">
    <location>
        <begin position="178"/>
        <end position="208"/>
    </location>
</feature>
<dbReference type="EMBL" id="VEWN01000001">
    <property type="protein sequence ID" value="KAA1058000.1"/>
    <property type="molecule type" value="Genomic_DNA"/>
</dbReference>
<dbReference type="Gene3D" id="2.40.30.60">
    <property type="entry name" value="RimM"/>
    <property type="match status" value="1"/>
</dbReference>
<gene>
    <name evidence="5" type="primary">rimM</name>
    <name evidence="9" type="ORF">FH063_000200</name>
</gene>
<feature type="domain" description="RimM N-terminal" evidence="7">
    <location>
        <begin position="16"/>
        <end position="95"/>
    </location>
</feature>
<keyword evidence="2 5" id="KW-0690">Ribosome biogenesis</keyword>
<dbReference type="InterPro" id="IPR036976">
    <property type="entry name" value="RimM_N_sf"/>
</dbReference>
<dbReference type="GO" id="GO:0043022">
    <property type="term" value="F:ribosome binding"/>
    <property type="evidence" value="ECO:0007669"/>
    <property type="project" value="InterPro"/>
</dbReference>
<evidence type="ECO:0000313" key="10">
    <source>
        <dbReference type="Proteomes" id="UP000325333"/>
    </source>
</evidence>
<comment type="subcellular location">
    <subcellularLocation>
        <location evidence="5">Cytoplasm</location>
    </subcellularLocation>
</comment>
<evidence type="ECO:0000256" key="2">
    <source>
        <dbReference type="ARBA" id="ARBA00022517"/>
    </source>
</evidence>
<proteinExistence type="inferred from homology"/>
<keyword evidence="3 5" id="KW-0698">rRNA processing</keyword>
<dbReference type="InterPro" id="IPR011961">
    <property type="entry name" value="RimM"/>
</dbReference>
<dbReference type="Pfam" id="PF01782">
    <property type="entry name" value="RimM"/>
    <property type="match status" value="1"/>
</dbReference>
<keyword evidence="4 5" id="KW-0143">Chaperone</keyword>
<dbReference type="AlphaFoldDB" id="A0A5B0L2H6"/>
<evidence type="ECO:0000313" key="9">
    <source>
        <dbReference type="EMBL" id="KAA1058000.1"/>
    </source>
</evidence>
<dbReference type="InterPro" id="IPR056792">
    <property type="entry name" value="PRC_RimM"/>
</dbReference>
<accession>A0A5B0L2H6</accession>
<reference evidence="9 10" key="1">
    <citation type="submission" date="2019-07" db="EMBL/GenBank/DDBJ databases">
        <title>Genome sequencing of the stress-tolerant strain Azospirillum brasilense Az19.</title>
        <authorList>
            <person name="Maroniche G.A."/>
            <person name="Garcia J.E."/>
            <person name="Pagnussat L."/>
            <person name="Amenta M."/>
            <person name="Creus C.M."/>
        </authorList>
    </citation>
    <scope>NUCLEOTIDE SEQUENCE [LARGE SCALE GENOMIC DNA]</scope>
    <source>
        <strain evidence="9 10">Az19</strain>
    </source>
</reference>
<comment type="function">
    <text evidence="5">An accessory protein needed during the final step in the assembly of 30S ribosomal subunit, possibly for assembly of the head region. Essential for efficient processing of 16S rRNA. May be needed both before and after RbfA during the maturation of 16S rRNA. It has affinity for free ribosomal 30S subunits but not for 70S ribosomes.</text>
</comment>
<dbReference type="GO" id="GO:0042274">
    <property type="term" value="P:ribosomal small subunit biogenesis"/>
    <property type="evidence" value="ECO:0007669"/>
    <property type="project" value="UniProtKB-UniRule"/>
</dbReference>
<comment type="domain">
    <text evidence="5">The PRC barrel domain binds ribosomal protein uS19.</text>
</comment>
<evidence type="ECO:0000256" key="6">
    <source>
        <dbReference type="SAM" id="MobiDB-lite"/>
    </source>
</evidence>
<dbReference type="Proteomes" id="UP000325333">
    <property type="component" value="Unassembled WGS sequence"/>
</dbReference>
<evidence type="ECO:0000256" key="1">
    <source>
        <dbReference type="ARBA" id="ARBA00022490"/>
    </source>
</evidence>